<protein>
    <submittedName>
        <fullName evidence="1">Uncharacterized protein</fullName>
    </submittedName>
</protein>
<keyword evidence="2" id="KW-1185">Reference proteome</keyword>
<evidence type="ECO:0000313" key="1">
    <source>
        <dbReference type="EMBL" id="VDP25619.1"/>
    </source>
</evidence>
<evidence type="ECO:0000313" key="2">
    <source>
        <dbReference type="Proteomes" id="UP000277204"/>
    </source>
</evidence>
<dbReference type="AlphaFoldDB" id="A0A183MPB2"/>
<gene>
    <name evidence="1" type="ORF">SMRZ_LOCUS17887</name>
</gene>
<accession>A0A183MPB2</accession>
<reference evidence="1 2" key="1">
    <citation type="submission" date="2018-11" db="EMBL/GenBank/DDBJ databases">
        <authorList>
            <consortium name="Pathogen Informatics"/>
        </authorList>
    </citation>
    <scope>NUCLEOTIDE SEQUENCE [LARGE SCALE GENOMIC DNA]</scope>
    <source>
        <strain evidence="1 2">Zambia</strain>
    </source>
</reference>
<organism evidence="1 2">
    <name type="scientific">Schistosoma margrebowiei</name>
    <dbReference type="NCBI Taxonomy" id="48269"/>
    <lineage>
        <taxon>Eukaryota</taxon>
        <taxon>Metazoa</taxon>
        <taxon>Spiralia</taxon>
        <taxon>Lophotrochozoa</taxon>
        <taxon>Platyhelminthes</taxon>
        <taxon>Trematoda</taxon>
        <taxon>Digenea</taxon>
        <taxon>Strigeidida</taxon>
        <taxon>Schistosomatoidea</taxon>
        <taxon>Schistosomatidae</taxon>
        <taxon>Schistosoma</taxon>
    </lineage>
</organism>
<dbReference type="EMBL" id="UZAI01017489">
    <property type="protein sequence ID" value="VDP25619.1"/>
    <property type="molecule type" value="Genomic_DNA"/>
</dbReference>
<name>A0A183MPB2_9TREM</name>
<sequence>MVYTTPDRLRQTIWLQQYILREKLNLLSKTDYNIDNDIIVKQTNSNLGDSEKNMSEDQTKIHGVTGSPHKFDSRTCSTTLTSWRIRRSADGTRYITKKYKRPLELSNCKPFRQNVDDRHQNDKNLSVSRTNFSCSDISEKHKNSDIPSESMRNFENVNNRLHLYHFNNIPTVNNVTSSESNLVKRCEIKFENTETLKNSYRTYDIQSNIPTSILIKPPILFRRSQSTSVPRKSGVRFDTEKKNIKLVTNNSHYSILYNNNNNNKQSNKLKLNSPQTSVSVVTI</sequence>
<proteinExistence type="predicted"/>
<dbReference type="Proteomes" id="UP000277204">
    <property type="component" value="Unassembled WGS sequence"/>
</dbReference>